<dbReference type="GO" id="GO:0055129">
    <property type="term" value="P:L-proline biosynthetic process"/>
    <property type="evidence" value="ECO:0007669"/>
    <property type="project" value="UniProtKB-UniRule"/>
</dbReference>
<evidence type="ECO:0000256" key="11">
    <source>
        <dbReference type="PIRSR" id="PIRSR000193-1"/>
    </source>
</evidence>
<reference evidence="14" key="1">
    <citation type="submission" date="2024-07" db="EMBL/GenBank/DDBJ databases">
        <title>Identification and characteristics of an arsenic-resistant bacterial isolate, which belongs to a novel species.</title>
        <authorList>
            <person name="Juszczyk A."/>
            <person name="Kowalczyk A."/>
            <person name="Was K."/>
            <person name="Kosowicz W."/>
            <person name="Budzyn A."/>
            <person name="Latowski D."/>
        </authorList>
    </citation>
    <scope>NUCLEOTIDE SEQUENCE</scope>
    <source>
        <strain evidence="14">As8PL</strain>
    </source>
</reference>
<dbReference type="GO" id="GO:0005737">
    <property type="term" value="C:cytoplasm"/>
    <property type="evidence" value="ECO:0007669"/>
    <property type="project" value="UniProtKB-SubCell"/>
</dbReference>
<comment type="catalytic activity">
    <reaction evidence="9">
        <text>L-proline + NAD(+) = (S)-1-pyrroline-5-carboxylate + NADH + 2 H(+)</text>
        <dbReference type="Rhea" id="RHEA:14105"/>
        <dbReference type="ChEBI" id="CHEBI:15378"/>
        <dbReference type="ChEBI" id="CHEBI:17388"/>
        <dbReference type="ChEBI" id="CHEBI:57540"/>
        <dbReference type="ChEBI" id="CHEBI:57945"/>
        <dbReference type="ChEBI" id="CHEBI:60039"/>
        <dbReference type="EC" id="1.5.1.2"/>
    </reaction>
</comment>
<keyword evidence="7 9" id="KW-0560">Oxidoreductase</keyword>
<dbReference type="FunFam" id="3.40.50.720:FF:000190">
    <property type="entry name" value="Pyrroline-5-carboxylate reductase"/>
    <property type="match status" value="1"/>
</dbReference>
<dbReference type="InterPro" id="IPR008927">
    <property type="entry name" value="6-PGluconate_DH-like_C_sf"/>
</dbReference>
<comment type="catalytic activity">
    <reaction evidence="9">
        <text>L-proline + NADP(+) = (S)-1-pyrroline-5-carboxylate + NADPH + 2 H(+)</text>
        <dbReference type="Rhea" id="RHEA:14109"/>
        <dbReference type="ChEBI" id="CHEBI:15378"/>
        <dbReference type="ChEBI" id="CHEBI:17388"/>
        <dbReference type="ChEBI" id="CHEBI:57783"/>
        <dbReference type="ChEBI" id="CHEBI:58349"/>
        <dbReference type="ChEBI" id="CHEBI:60039"/>
        <dbReference type="EC" id="1.5.1.2"/>
    </reaction>
</comment>
<dbReference type="Pfam" id="PF03807">
    <property type="entry name" value="F420_oxidored"/>
    <property type="match status" value="1"/>
</dbReference>
<dbReference type="PANTHER" id="PTHR11645">
    <property type="entry name" value="PYRROLINE-5-CARBOXYLATE REDUCTASE"/>
    <property type="match status" value="1"/>
</dbReference>
<feature type="binding site" evidence="11">
    <location>
        <begin position="10"/>
        <end position="15"/>
    </location>
    <ligand>
        <name>NADP(+)</name>
        <dbReference type="ChEBI" id="CHEBI:58349"/>
    </ligand>
</feature>
<sequence>MLQQKKIAFIGAGNMAEAIFSGLIHQKKVAADQIHVTNRSNYDRLNHLREKYGVQVSTSNEEVLQNADIVILAMKPIGVKDAVNEIRSLTSKNQLFLSVLAGITTEYISDLLGHNAPVVRVMPNTSAAVGSSATMIAAGDYANEEDMEMTSSLFEAVGMVKQVPEHDVDSLTAIAGSGPAFMYYLVEGMYDSLEELNLDEDLGKEVIIQMMQGAIDLMKSTDQSPRELYLNVKSPGGTTEAGLNVLEDNDYQDIMIECIKGAAKRSRDITKELSTLPEKTLS</sequence>
<dbReference type="Gene3D" id="1.10.3730.10">
    <property type="entry name" value="ProC C-terminal domain-like"/>
    <property type="match status" value="1"/>
</dbReference>
<evidence type="ECO:0000256" key="9">
    <source>
        <dbReference type="HAMAP-Rule" id="MF_01925"/>
    </source>
</evidence>
<proteinExistence type="inferred from homology"/>
<comment type="pathway">
    <text evidence="9">Amino-acid biosynthesis; L-proline biosynthesis; L-proline from L-glutamate 5-semialdehyde: step 1/1.</text>
</comment>
<comment type="function">
    <text evidence="8 9">Catalyzes the reduction of 1-pyrroline-5-carboxylate (PCA) to L-proline.</text>
</comment>
<evidence type="ECO:0000256" key="8">
    <source>
        <dbReference type="ARBA" id="ARBA00058118"/>
    </source>
</evidence>
<dbReference type="SUPFAM" id="SSF48179">
    <property type="entry name" value="6-phosphogluconate dehydrogenase C-terminal domain-like"/>
    <property type="match status" value="1"/>
</dbReference>
<dbReference type="GO" id="GO:0004735">
    <property type="term" value="F:pyrroline-5-carboxylate reductase activity"/>
    <property type="evidence" value="ECO:0007669"/>
    <property type="project" value="UniProtKB-UniRule"/>
</dbReference>
<evidence type="ECO:0000256" key="5">
    <source>
        <dbReference type="ARBA" id="ARBA00022650"/>
    </source>
</evidence>
<dbReference type="PIRSF" id="PIRSF000193">
    <property type="entry name" value="Pyrrol-5-carb_rd"/>
    <property type="match status" value="1"/>
</dbReference>
<evidence type="ECO:0000259" key="13">
    <source>
        <dbReference type="Pfam" id="PF14748"/>
    </source>
</evidence>
<evidence type="ECO:0000313" key="14">
    <source>
        <dbReference type="EMBL" id="XDI36926.1"/>
    </source>
</evidence>
<evidence type="ECO:0000256" key="4">
    <source>
        <dbReference type="ARBA" id="ARBA00022605"/>
    </source>
</evidence>
<feature type="domain" description="Pyrroline-5-carboxylate reductase dimerisation" evidence="13">
    <location>
        <begin position="165"/>
        <end position="268"/>
    </location>
</feature>
<feature type="binding site" evidence="11">
    <location>
        <position position="60"/>
    </location>
    <ligand>
        <name>NADPH</name>
        <dbReference type="ChEBI" id="CHEBI:57783"/>
    </ligand>
</feature>
<dbReference type="AlphaFoldDB" id="A0AB39BSL1"/>
<dbReference type="InterPro" id="IPR028939">
    <property type="entry name" value="P5C_Rdtase_cat_N"/>
</dbReference>
<dbReference type="FunFam" id="1.10.3730.10:FF:000001">
    <property type="entry name" value="Pyrroline-5-carboxylate reductase"/>
    <property type="match status" value="1"/>
</dbReference>
<evidence type="ECO:0000256" key="10">
    <source>
        <dbReference type="NCBIfam" id="TIGR00112"/>
    </source>
</evidence>
<organism evidence="14">
    <name type="scientific">Alkalihalophilus sp. As8PL</name>
    <dbReference type="NCBI Taxonomy" id="3237103"/>
    <lineage>
        <taxon>Bacteria</taxon>
        <taxon>Bacillati</taxon>
        <taxon>Bacillota</taxon>
        <taxon>Bacilli</taxon>
        <taxon>Bacillales</taxon>
        <taxon>Bacillaceae</taxon>
        <taxon>Alkalihalophilus</taxon>
    </lineage>
</organism>
<dbReference type="RefSeq" id="WP_368504305.1">
    <property type="nucleotide sequence ID" value="NZ_CP162551.1"/>
</dbReference>
<keyword evidence="3 9" id="KW-0963">Cytoplasm</keyword>
<dbReference type="PANTHER" id="PTHR11645:SF49">
    <property type="entry name" value="PYRROLINE-5-CARBOXYLATE REDUCTASE 1"/>
    <property type="match status" value="1"/>
</dbReference>
<keyword evidence="5 9" id="KW-0641">Proline biosynthesis</keyword>
<evidence type="ECO:0000256" key="3">
    <source>
        <dbReference type="ARBA" id="ARBA00022490"/>
    </source>
</evidence>
<feature type="domain" description="Pyrroline-5-carboxylate reductase catalytic N-terminal" evidence="12">
    <location>
        <begin position="6"/>
        <end position="102"/>
    </location>
</feature>
<accession>A0AB39BSL1</accession>
<dbReference type="SUPFAM" id="SSF51735">
    <property type="entry name" value="NAD(P)-binding Rossmann-fold domains"/>
    <property type="match status" value="1"/>
</dbReference>
<evidence type="ECO:0000259" key="12">
    <source>
        <dbReference type="Pfam" id="PF03807"/>
    </source>
</evidence>
<name>A0AB39BSL1_9BACI</name>
<keyword evidence="4 9" id="KW-0028">Amino-acid biosynthesis</keyword>
<comment type="similarity">
    <text evidence="2 9">Belongs to the pyrroline-5-carboxylate reductase family.</text>
</comment>
<evidence type="ECO:0000256" key="7">
    <source>
        <dbReference type="ARBA" id="ARBA00023002"/>
    </source>
</evidence>
<evidence type="ECO:0000256" key="1">
    <source>
        <dbReference type="ARBA" id="ARBA00004496"/>
    </source>
</evidence>
<dbReference type="InterPro" id="IPR029036">
    <property type="entry name" value="P5CR_dimer"/>
</dbReference>
<gene>
    <name evidence="9 14" type="primary">proC</name>
    <name evidence="14" type="ORF">AB3N04_20010</name>
</gene>
<protein>
    <recommendedName>
        <fullName evidence="9 10">Pyrroline-5-carboxylate reductase</fullName>
        <shortName evidence="9">P5C reductase</shortName>
        <shortName evidence="9">P5CR</shortName>
        <ecNumber evidence="9 10">1.5.1.2</ecNumber>
    </recommendedName>
    <alternativeName>
        <fullName evidence="9">PCA reductase</fullName>
    </alternativeName>
</protein>
<evidence type="ECO:0000256" key="6">
    <source>
        <dbReference type="ARBA" id="ARBA00022857"/>
    </source>
</evidence>
<dbReference type="InterPro" id="IPR000304">
    <property type="entry name" value="Pyrroline-COOH_reductase"/>
</dbReference>
<evidence type="ECO:0000256" key="2">
    <source>
        <dbReference type="ARBA" id="ARBA00005525"/>
    </source>
</evidence>
<feature type="binding site" evidence="11">
    <location>
        <begin position="73"/>
        <end position="76"/>
    </location>
    <ligand>
        <name>NADP(+)</name>
        <dbReference type="ChEBI" id="CHEBI:58349"/>
    </ligand>
</feature>
<dbReference type="EMBL" id="CP162551">
    <property type="protein sequence ID" value="XDI36926.1"/>
    <property type="molecule type" value="Genomic_DNA"/>
</dbReference>
<dbReference type="Gene3D" id="3.40.50.720">
    <property type="entry name" value="NAD(P)-binding Rossmann-like Domain"/>
    <property type="match status" value="1"/>
</dbReference>
<keyword evidence="6 9" id="KW-0521">NADP</keyword>
<dbReference type="NCBIfam" id="TIGR00112">
    <property type="entry name" value="proC"/>
    <property type="match status" value="1"/>
</dbReference>
<dbReference type="HAMAP" id="MF_01925">
    <property type="entry name" value="P5C_reductase"/>
    <property type="match status" value="1"/>
</dbReference>
<comment type="subcellular location">
    <subcellularLocation>
        <location evidence="1 9">Cytoplasm</location>
    </subcellularLocation>
</comment>
<dbReference type="InterPro" id="IPR036291">
    <property type="entry name" value="NAD(P)-bd_dom_sf"/>
</dbReference>
<dbReference type="EC" id="1.5.1.2" evidence="9 10"/>
<dbReference type="Pfam" id="PF14748">
    <property type="entry name" value="P5CR_dimer"/>
    <property type="match status" value="1"/>
</dbReference>